<sequence length="568" mass="63401">MTKYKRNILSVFFCTVLIISCKNFDTVQSTGDFSKTASINYEISLARKNFADKPLQGLCRAKVLLQNTSDNADVLNLYRDAVQNAQKAFLSAAEKKDWYTALIFYQSLQSLGEAPQNWTEEKIRTAQKATWKELHRDILLEIFEDTKATPQDEAPSIQTVAKMIKGTTTVWVDKGIRVEKGRGFSDKILGSGFFIDKRGYFITNYHVIQSEVDPEYEGYSRVYIKPSANKNVKIPAKVIGWDSIFDLALLKTEIEPEVVFKLGSSEGLSIGSKIYAIGSPAGLDKTLTSGIVSAKNRKLFSLGDALQIDASVNPGSSGGPIVDEKGNVQAIVFAGLESLEGLNFAIPVEFLKLILPDLYRGGKVEHSWLGAFGQVLAPRALSNTKGVKLLYTIPGCPAALAIVPEQSIITAINDTPIDTIEKLQQELLHYSPDTIIKISGYALQDKNKPDTIDSYVKKDWFVQTAARPEFPVKLIYEKDLSYRAFTPLFGFEFGSTGKKNTYRVERIVSGTFADENEFTQGDVIEIQRVRINEENKVVIADVYAKRRKAGYFDSFMQFGQYLDNPLFF</sequence>
<dbReference type="Gene3D" id="2.40.10.10">
    <property type="entry name" value="Trypsin-like serine proteases"/>
    <property type="match status" value="2"/>
</dbReference>
<protein>
    <submittedName>
        <fullName evidence="5">Serine protease</fullName>
    </submittedName>
    <submittedName>
        <fullName evidence="4">Trypsin domain/PDZ domain protein (Modular protein)</fullName>
    </submittedName>
</protein>
<comment type="similarity">
    <text evidence="1">Belongs to the peptidase S1C family.</text>
</comment>
<dbReference type="EMBL" id="CP042817">
    <property type="protein sequence ID" value="QEJ97201.1"/>
    <property type="molecule type" value="Genomic_DNA"/>
</dbReference>
<dbReference type="Proteomes" id="UP000323594">
    <property type="component" value="Chromosome"/>
</dbReference>
<dbReference type="PANTHER" id="PTHR43343:SF3">
    <property type="entry name" value="PROTEASE DO-LIKE 8, CHLOROPLASTIC"/>
    <property type="match status" value="1"/>
</dbReference>
<keyword evidence="3" id="KW-0378">Hydrolase</keyword>
<dbReference type="SUPFAM" id="SSF50156">
    <property type="entry name" value="PDZ domain-like"/>
    <property type="match status" value="1"/>
</dbReference>
<proteinExistence type="inferred from homology"/>
<keyword evidence="6" id="KW-1185">Reference proteome</keyword>
<dbReference type="InterPro" id="IPR036034">
    <property type="entry name" value="PDZ_sf"/>
</dbReference>
<dbReference type="AlphaFoldDB" id="A0A0B7GV00"/>
<dbReference type="OrthoDB" id="9758917at2"/>
<dbReference type="Pfam" id="PF13365">
    <property type="entry name" value="Trypsin_2"/>
    <property type="match status" value="1"/>
</dbReference>
<reference evidence="4" key="1">
    <citation type="submission" date="2015-01" db="EMBL/GenBank/DDBJ databases">
        <authorList>
            <person name="Xiang T."/>
            <person name="Song Y."/>
            <person name="Huang L."/>
            <person name="Wang B."/>
            <person name="Wu P."/>
        </authorList>
    </citation>
    <scope>NUCLEOTIDE SEQUENCE [LARGE SCALE GENOMIC DNA]</scope>
    <source>
        <strain evidence="4">V1</strain>
    </source>
</reference>
<dbReference type="GO" id="GO:0004252">
    <property type="term" value="F:serine-type endopeptidase activity"/>
    <property type="evidence" value="ECO:0007669"/>
    <property type="project" value="InterPro"/>
</dbReference>
<dbReference type="InterPro" id="IPR001940">
    <property type="entry name" value="Peptidase_S1C"/>
</dbReference>
<evidence type="ECO:0000313" key="4">
    <source>
        <dbReference type="EMBL" id="CEM61392.1"/>
    </source>
</evidence>
<dbReference type="PROSITE" id="PS51257">
    <property type="entry name" value="PROKAR_LIPOPROTEIN"/>
    <property type="match status" value="1"/>
</dbReference>
<dbReference type="GO" id="GO:0006508">
    <property type="term" value="P:proteolysis"/>
    <property type="evidence" value="ECO:0007669"/>
    <property type="project" value="UniProtKB-KW"/>
</dbReference>
<dbReference type="InterPro" id="IPR051201">
    <property type="entry name" value="Chloro_Bact_Ser_Proteases"/>
</dbReference>
<dbReference type="InterPro" id="IPR009003">
    <property type="entry name" value="Peptidase_S1_PA"/>
</dbReference>
<dbReference type="PANTHER" id="PTHR43343">
    <property type="entry name" value="PEPTIDASE S12"/>
    <property type="match status" value="1"/>
</dbReference>
<reference evidence="5 7" key="3">
    <citation type="submission" date="2019-08" db="EMBL/GenBank/DDBJ databases">
        <authorList>
            <person name="Kuhnert P."/>
        </authorList>
    </citation>
    <scope>NUCLEOTIDE SEQUENCE [LARGE SCALE GENOMIC DNA]</scope>
    <source>
        <strain evidence="5 7">B36.5</strain>
    </source>
</reference>
<dbReference type="RefSeq" id="WP_024752207.1">
    <property type="nucleotide sequence ID" value="NZ_CDNC01000010.1"/>
</dbReference>
<dbReference type="Gene3D" id="2.30.42.10">
    <property type="match status" value="1"/>
</dbReference>
<evidence type="ECO:0000313" key="5">
    <source>
        <dbReference type="EMBL" id="QEJ97201.1"/>
    </source>
</evidence>
<gene>
    <name evidence="5" type="ORF">FUT82_03825</name>
    <name evidence="4" type="ORF">TPHV1_180057</name>
</gene>
<dbReference type="PRINTS" id="PR00834">
    <property type="entry name" value="PROTEASES2C"/>
</dbReference>
<reference evidence="6" key="2">
    <citation type="submission" date="2015-01" db="EMBL/GenBank/DDBJ databases">
        <authorList>
            <person name="Manzoor Shahid"/>
            <person name="Zubair Saima"/>
        </authorList>
    </citation>
    <scope>NUCLEOTIDE SEQUENCE [LARGE SCALE GENOMIC DNA]</scope>
    <source>
        <strain evidence="6">V1</strain>
    </source>
</reference>
<evidence type="ECO:0000256" key="2">
    <source>
        <dbReference type="ARBA" id="ARBA00022670"/>
    </source>
</evidence>
<dbReference type="GeneID" id="57753968"/>
<evidence type="ECO:0000256" key="1">
    <source>
        <dbReference type="ARBA" id="ARBA00010541"/>
    </source>
</evidence>
<evidence type="ECO:0000313" key="6">
    <source>
        <dbReference type="Proteomes" id="UP000042527"/>
    </source>
</evidence>
<evidence type="ECO:0000313" key="7">
    <source>
        <dbReference type="Proteomes" id="UP000323594"/>
    </source>
</evidence>
<organism evidence="4 6">
    <name type="scientific">Treponema phagedenis</name>
    <dbReference type="NCBI Taxonomy" id="162"/>
    <lineage>
        <taxon>Bacteria</taxon>
        <taxon>Pseudomonadati</taxon>
        <taxon>Spirochaetota</taxon>
        <taxon>Spirochaetia</taxon>
        <taxon>Spirochaetales</taxon>
        <taxon>Treponemataceae</taxon>
        <taxon>Treponema</taxon>
    </lineage>
</organism>
<evidence type="ECO:0000256" key="3">
    <source>
        <dbReference type="ARBA" id="ARBA00022801"/>
    </source>
</evidence>
<accession>A0A0B7GV00</accession>
<dbReference type="EMBL" id="CDNC01000010">
    <property type="protein sequence ID" value="CEM61392.1"/>
    <property type="molecule type" value="Genomic_DNA"/>
</dbReference>
<name>A0A0B7GV00_TREPH</name>
<dbReference type="InterPro" id="IPR043504">
    <property type="entry name" value="Peptidase_S1_PA_chymotrypsin"/>
</dbReference>
<dbReference type="Proteomes" id="UP000042527">
    <property type="component" value="Unassembled WGS sequence"/>
</dbReference>
<keyword evidence="2 5" id="KW-0645">Protease</keyword>
<dbReference type="SUPFAM" id="SSF50494">
    <property type="entry name" value="Trypsin-like serine proteases"/>
    <property type="match status" value="1"/>
</dbReference>